<dbReference type="NCBIfam" id="NF047832">
    <property type="entry name" value="caspase_w_EACC1"/>
    <property type="match status" value="1"/>
</dbReference>
<sequence>MLLRAPDLPAGPRDALIVATTGYADPDLADLRAPAQDSADMAEVLGDPGIGGFAVSAVRDKLHHEVRHAIGEFLADRRPRDTVLLYLSCHGLLNPRGDLYFATADTMRGGLSYTAVEASWLRDRLEECDAGRRILILDCCHSGSFPGIKAATDLDLERRLIGSGRGVDLLAASRASEYSYETDLPPDRQPVRSVFTGALADGIRSGAADTDKDGLITVEDAYFYAEDALRAAGANQSPQYSRSRGEGKIFLARAPRNVTVTSDHLPEDLRVSLGSRYPEVRAGAVKVLGSWLRSADPAEVLAAQTRLAWFARNDTADVAEVARTLLAAPDDLITSYPSARPGPAGAQHGVGITVLVTDLARSITFYRDLLGFVSITAGDSSAVLASGDTRLVLRQVPDVAGRPGRQIYLNLEVGDVEAVYQQLTSAGIRFVHAPRAVNRGDKLELWAATFSDPDGHSIAITQWQAIRRPA</sequence>
<gene>
    <name evidence="2" type="ORF">Ari01nite_02740</name>
</gene>
<dbReference type="InterPro" id="IPR004360">
    <property type="entry name" value="Glyas_Fos-R_dOase_dom"/>
</dbReference>
<evidence type="ECO:0000313" key="3">
    <source>
        <dbReference type="Proteomes" id="UP000636960"/>
    </source>
</evidence>
<dbReference type="AlphaFoldDB" id="A0A919JT23"/>
<accession>A0A919JT23</accession>
<name>A0A919JT23_9ACTN</name>
<dbReference type="EMBL" id="BOMV01000001">
    <property type="protein sequence ID" value="GIE92809.1"/>
    <property type="molecule type" value="Genomic_DNA"/>
</dbReference>
<dbReference type="RefSeq" id="WP_203778569.1">
    <property type="nucleotide sequence ID" value="NZ_BOMV01000001.1"/>
</dbReference>
<dbReference type="SUPFAM" id="SSF52129">
    <property type="entry name" value="Caspase-like"/>
    <property type="match status" value="1"/>
</dbReference>
<dbReference type="Gene3D" id="3.40.50.1460">
    <property type="match status" value="1"/>
</dbReference>
<dbReference type="PROSITE" id="PS51819">
    <property type="entry name" value="VOC"/>
    <property type="match status" value="1"/>
</dbReference>
<dbReference type="InterPro" id="IPR029068">
    <property type="entry name" value="Glyas_Bleomycin-R_OHBP_Dase"/>
</dbReference>
<dbReference type="InterPro" id="IPR037523">
    <property type="entry name" value="VOC_core"/>
</dbReference>
<reference evidence="2" key="1">
    <citation type="submission" date="2021-01" db="EMBL/GenBank/DDBJ databases">
        <title>Whole genome shotgun sequence of Actinoplanes rishiriensis NBRC 108556.</title>
        <authorList>
            <person name="Komaki H."/>
            <person name="Tamura T."/>
        </authorList>
    </citation>
    <scope>NUCLEOTIDE SEQUENCE</scope>
    <source>
        <strain evidence="2">NBRC 108556</strain>
    </source>
</reference>
<dbReference type="Pfam" id="PF00656">
    <property type="entry name" value="Peptidase_C14"/>
    <property type="match status" value="1"/>
</dbReference>
<dbReference type="SUPFAM" id="SSF54593">
    <property type="entry name" value="Glyoxalase/Bleomycin resistance protein/Dihydroxybiphenyl dioxygenase"/>
    <property type="match status" value="1"/>
</dbReference>
<proteinExistence type="predicted"/>
<dbReference type="GO" id="GO:0004197">
    <property type="term" value="F:cysteine-type endopeptidase activity"/>
    <property type="evidence" value="ECO:0007669"/>
    <property type="project" value="InterPro"/>
</dbReference>
<evidence type="ECO:0000259" key="1">
    <source>
        <dbReference type="PROSITE" id="PS51819"/>
    </source>
</evidence>
<dbReference type="Gene3D" id="3.10.180.10">
    <property type="entry name" value="2,3-Dihydroxybiphenyl 1,2-Dioxygenase, domain 1"/>
    <property type="match status" value="1"/>
</dbReference>
<dbReference type="GO" id="GO:0006508">
    <property type="term" value="P:proteolysis"/>
    <property type="evidence" value="ECO:0007669"/>
    <property type="project" value="InterPro"/>
</dbReference>
<dbReference type="Proteomes" id="UP000636960">
    <property type="component" value="Unassembled WGS sequence"/>
</dbReference>
<organism evidence="2 3">
    <name type="scientific">Paractinoplanes rishiriensis</name>
    <dbReference type="NCBI Taxonomy" id="1050105"/>
    <lineage>
        <taxon>Bacteria</taxon>
        <taxon>Bacillati</taxon>
        <taxon>Actinomycetota</taxon>
        <taxon>Actinomycetes</taxon>
        <taxon>Micromonosporales</taxon>
        <taxon>Micromonosporaceae</taxon>
        <taxon>Paractinoplanes</taxon>
    </lineage>
</organism>
<dbReference type="InterPro" id="IPR029030">
    <property type="entry name" value="Caspase-like_dom_sf"/>
</dbReference>
<dbReference type="Pfam" id="PF00903">
    <property type="entry name" value="Glyoxalase"/>
    <property type="match status" value="1"/>
</dbReference>
<comment type="caution">
    <text evidence="2">The sequence shown here is derived from an EMBL/GenBank/DDBJ whole genome shotgun (WGS) entry which is preliminary data.</text>
</comment>
<dbReference type="InterPro" id="IPR011600">
    <property type="entry name" value="Pept_C14_caspase"/>
</dbReference>
<keyword evidence="3" id="KW-1185">Reference proteome</keyword>
<evidence type="ECO:0000313" key="2">
    <source>
        <dbReference type="EMBL" id="GIE92809.1"/>
    </source>
</evidence>
<protein>
    <recommendedName>
        <fullName evidence="1">VOC domain-containing protein</fullName>
    </recommendedName>
</protein>
<feature type="domain" description="VOC" evidence="1">
    <location>
        <begin position="345"/>
        <end position="463"/>
    </location>
</feature>